<evidence type="ECO:0000256" key="2">
    <source>
        <dbReference type="ARBA" id="ARBA00023125"/>
    </source>
</evidence>
<dbReference type="SMART" id="SM00342">
    <property type="entry name" value="HTH_ARAC"/>
    <property type="match status" value="1"/>
</dbReference>
<evidence type="ECO:0000256" key="3">
    <source>
        <dbReference type="ARBA" id="ARBA00023163"/>
    </source>
</evidence>
<dbReference type="SUPFAM" id="SSF46689">
    <property type="entry name" value="Homeodomain-like"/>
    <property type="match status" value="2"/>
</dbReference>
<dbReference type="PROSITE" id="PS00041">
    <property type="entry name" value="HTH_ARAC_FAMILY_1"/>
    <property type="match status" value="1"/>
</dbReference>
<dbReference type="GO" id="GO:0003700">
    <property type="term" value="F:DNA-binding transcription factor activity"/>
    <property type="evidence" value="ECO:0007669"/>
    <property type="project" value="InterPro"/>
</dbReference>
<dbReference type="Proteomes" id="UP000520767">
    <property type="component" value="Unassembled WGS sequence"/>
</dbReference>
<dbReference type="InterPro" id="IPR050204">
    <property type="entry name" value="AraC_XylS_family_regulators"/>
</dbReference>
<sequence length="310" mass="33567">MDVLSDVLTALRTGRPSAARSSSRAPWGVRFHQGLAAGCHVVLSGSCWLLSEHGEPRPLNIGDVLFTPHGDGYALADQPGSPLVDFDPAPDDTGPLDEMRIDGAGPVTELLCAYYMFDPARPHPLLADLPAMIHVPARVGQHQSLRSAVELLGDELADPRPGTGAVVPALIDMLLTYVLRAWLDEQPDGHSGWATALRDPAITTALRQIHRHPDKPWTVEDLAAAAGLSRAAFAKRFTTIIGQPPLGYLTWWRMTTAARLLRETDEPLRTIAARCGYASEYAFGKAFKRAFDTAPGQYRASQGAVLEHVS</sequence>
<comment type="caution">
    <text evidence="5">The sequence shown here is derived from an EMBL/GenBank/DDBJ whole genome shotgun (WGS) entry which is preliminary data.</text>
</comment>
<evidence type="ECO:0000313" key="5">
    <source>
        <dbReference type="EMBL" id="MBB4906850.1"/>
    </source>
</evidence>
<keyword evidence="2 5" id="KW-0238">DNA-binding</keyword>
<dbReference type="EMBL" id="JACHJQ010000003">
    <property type="protein sequence ID" value="MBB4906850.1"/>
    <property type="molecule type" value="Genomic_DNA"/>
</dbReference>
<dbReference type="InterPro" id="IPR009057">
    <property type="entry name" value="Homeodomain-like_sf"/>
</dbReference>
<dbReference type="Pfam" id="PF12833">
    <property type="entry name" value="HTH_18"/>
    <property type="match status" value="1"/>
</dbReference>
<dbReference type="PANTHER" id="PTHR46796:SF7">
    <property type="entry name" value="ARAC FAMILY TRANSCRIPTIONAL REGULATOR"/>
    <property type="match status" value="1"/>
</dbReference>
<keyword evidence="3" id="KW-0804">Transcription</keyword>
<keyword evidence="6" id="KW-1185">Reference proteome</keyword>
<gene>
    <name evidence="5" type="ORF">FHR82_003070</name>
</gene>
<name>A0A7W7Q4E8_9PSEU</name>
<evidence type="ECO:0000256" key="1">
    <source>
        <dbReference type="ARBA" id="ARBA00023015"/>
    </source>
</evidence>
<dbReference type="AlphaFoldDB" id="A0A7W7Q4E8"/>
<protein>
    <submittedName>
        <fullName evidence="5">AraC-like DNA-binding protein</fullName>
    </submittedName>
</protein>
<dbReference type="PANTHER" id="PTHR46796">
    <property type="entry name" value="HTH-TYPE TRANSCRIPTIONAL ACTIVATOR RHAS-RELATED"/>
    <property type="match status" value="1"/>
</dbReference>
<dbReference type="InterPro" id="IPR032783">
    <property type="entry name" value="AraC_lig"/>
</dbReference>
<dbReference type="PROSITE" id="PS01124">
    <property type="entry name" value="HTH_ARAC_FAMILY_2"/>
    <property type="match status" value="1"/>
</dbReference>
<keyword evidence="1" id="KW-0805">Transcription regulation</keyword>
<dbReference type="InterPro" id="IPR018062">
    <property type="entry name" value="HTH_AraC-typ_CS"/>
</dbReference>
<feature type="domain" description="HTH araC/xylS-type" evidence="4">
    <location>
        <begin position="203"/>
        <end position="301"/>
    </location>
</feature>
<dbReference type="RefSeq" id="WP_184811000.1">
    <property type="nucleotide sequence ID" value="NZ_JACHJQ010000003.1"/>
</dbReference>
<accession>A0A7W7Q4E8</accession>
<dbReference type="InterPro" id="IPR018060">
    <property type="entry name" value="HTH_AraC"/>
</dbReference>
<evidence type="ECO:0000259" key="4">
    <source>
        <dbReference type="PROSITE" id="PS01124"/>
    </source>
</evidence>
<dbReference type="GO" id="GO:0043565">
    <property type="term" value="F:sequence-specific DNA binding"/>
    <property type="evidence" value="ECO:0007669"/>
    <property type="project" value="InterPro"/>
</dbReference>
<dbReference type="Gene3D" id="1.10.10.60">
    <property type="entry name" value="Homeodomain-like"/>
    <property type="match status" value="2"/>
</dbReference>
<dbReference type="Pfam" id="PF12852">
    <property type="entry name" value="Cupin_6"/>
    <property type="match status" value="1"/>
</dbReference>
<evidence type="ECO:0000313" key="6">
    <source>
        <dbReference type="Proteomes" id="UP000520767"/>
    </source>
</evidence>
<reference evidence="5 6" key="1">
    <citation type="submission" date="2020-08" db="EMBL/GenBank/DDBJ databases">
        <title>Genomic Encyclopedia of Type Strains, Phase III (KMG-III): the genomes of soil and plant-associated and newly described type strains.</title>
        <authorList>
            <person name="Whitman W."/>
        </authorList>
    </citation>
    <scope>NUCLEOTIDE SEQUENCE [LARGE SCALE GENOMIC DNA]</scope>
    <source>
        <strain evidence="5 6">CECT 8960</strain>
    </source>
</reference>
<organism evidence="5 6">
    <name type="scientific">Actinophytocola algeriensis</name>
    <dbReference type="NCBI Taxonomy" id="1768010"/>
    <lineage>
        <taxon>Bacteria</taxon>
        <taxon>Bacillati</taxon>
        <taxon>Actinomycetota</taxon>
        <taxon>Actinomycetes</taxon>
        <taxon>Pseudonocardiales</taxon>
        <taxon>Pseudonocardiaceae</taxon>
    </lineage>
</organism>
<proteinExistence type="predicted"/>